<keyword evidence="4" id="KW-1185">Reference proteome</keyword>
<gene>
    <name evidence="2" type="ORF">TRAPUB_11638</name>
    <name evidence="3" type="ORF">TRAPUB_9688</name>
</gene>
<dbReference type="Proteomes" id="UP000184267">
    <property type="component" value="Unassembled WGS sequence"/>
</dbReference>
<evidence type="ECO:0000256" key="1">
    <source>
        <dbReference type="SAM" id="MobiDB-lite"/>
    </source>
</evidence>
<dbReference type="EMBL" id="MNAD01000364">
    <property type="protein sequence ID" value="OJT13766.1"/>
    <property type="molecule type" value="Genomic_DNA"/>
</dbReference>
<feature type="region of interest" description="Disordered" evidence="1">
    <location>
        <begin position="1"/>
        <end position="37"/>
    </location>
</feature>
<sequence>MPHVIRTKSGQNLAMPGAKVRTQTHPNGHGLSPIRTFWHGSHGKRVFVGSRA</sequence>
<dbReference type="EMBL" id="MNAD01000569">
    <property type="protein sequence ID" value="OJT11843.1"/>
    <property type="molecule type" value="Genomic_DNA"/>
</dbReference>
<protein>
    <submittedName>
        <fullName evidence="2">Uncharacterized protein</fullName>
    </submittedName>
</protein>
<name>A0A1M2VW85_TRAPU</name>
<evidence type="ECO:0000313" key="2">
    <source>
        <dbReference type="EMBL" id="OJT11843.1"/>
    </source>
</evidence>
<evidence type="ECO:0000313" key="4">
    <source>
        <dbReference type="Proteomes" id="UP000184267"/>
    </source>
</evidence>
<organism evidence="2 4">
    <name type="scientific">Trametes pubescens</name>
    <name type="common">White-rot fungus</name>
    <dbReference type="NCBI Taxonomy" id="154538"/>
    <lineage>
        <taxon>Eukaryota</taxon>
        <taxon>Fungi</taxon>
        <taxon>Dikarya</taxon>
        <taxon>Basidiomycota</taxon>
        <taxon>Agaricomycotina</taxon>
        <taxon>Agaricomycetes</taxon>
        <taxon>Polyporales</taxon>
        <taxon>Polyporaceae</taxon>
        <taxon>Trametes</taxon>
    </lineage>
</organism>
<evidence type="ECO:0000313" key="3">
    <source>
        <dbReference type="EMBL" id="OJT13766.1"/>
    </source>
</evidence>
<comment type="caution">
    <text evidence="2">The sequence shown here is derived from an EMBL/GenBank/DDBJ whole genome shotgun (WGS) entry which is preliminary data.</text>
</comment>
<dbReference type="AlphaFoldDB" id="A0A1M2VW85"/>
<proteinExistence type="predicted"/>
<accession>A0A1M2VW85</accession>
<reference evidence="2 4" key="1">
    <citation type="submission" date="2016-10" db="EMBL/GenBank/DDBJ databases">
        <title>Genome sequence of the basidiomycete white-rot fungus Trametes pubescens.</title>
        <authorList>
            <person name="Makela M.R."/>
            <person name="Granchi Z."/>
            <person name="Peng M."/>
            <person name="De Vries R.P."/>
            <person name="Grigoriev I."/>
            <person name="Riley R."/>
            <person name="Hilden K."/>
        </authorList>
    </citation>
    <scope>NUCLEOTIDE SEQUENCE [LARGE SCALE GENOMIC DNA]</scope>
    <source>
        <strain evidence="2 4">FBCC735</strain>
    </source>
</reference>